<accession>A0ABN8LYM5</accession>
<evidence type="ECO:0000313" key="3">
    <source>
        <dbReference type="Proteomes" id="UP001159427"/>
    </source>
</evidence>
<protein>
    <submittedName>
        <fullName evidence="2">Uncharacterized protein</fullName>
    </submittedName>
</protein>
<sequence length="146" mass="15134">QLQGNKKNISHIVASENKTLSPQGPVGPVGPAGPPGYNGTQGPPGVAGPSGSPGSSGSGNLSRCSYNKKAATPVSAGHVAYSDVIVSEAKGTKILGVYCDSNDAAVRQLSTRVYQGVKMYICQCKYSVKPGAVTMQCYLHYWECPT</sequence>
<dbReference type="Proteomes" id="UP001159427">
    <property type="component" value="Unassembled WGS sequence"/>
</dbReference>
<evidence type="ECO:0000256" key="1">
    <source>
        <dbReference type="SAM" id="MobiDB-lite"/>
    </source>
</evidence>
<feature type="region of interest" description="Disordered" evidence="1">
    <location>
        <begin position="1"/>
        <end position="62"/>
    </location>
</feature>
<comment type="caution">
    <text evidence="2">The sequence shown here is derived from an EMBL/GenBank/DDBJ whole genome shotgun (WGS) entry which is preliminary data.</text>
</comment>
<name>A0ABN8LYM5_9CNID</name>
<gene>
    <name evidence="2" type="ORF">PEVE_00009880</name>
</gene>
<reference evidence="2 3" key="1">
    <citation type="submission" date="2022-05" db="EMBL/GenBank/DDBJ databases">
        <authorList>
            <consortium name="Genoscope - CEA"/>
            <person name="William W."/>
        </authorList>
    </citation>
    <scope>NUCLEOTIDE SEQUENCE [LARGE SCALE GENOMIC DNA]</scope>
</reference>
<feature type="non-terminal residue" evidence="2">
    <location>
        <position position="1"/>
    </location>
</feature>
<organism evidence="2 3">
    <name type="scientific">Porites evermanni</name>
    <dbReference type="NCBI Taxonomy" id="104178"/>
    <lineage>
        <taxon>Eukaryota</taxon>
        <taxon>Metazoa</taxon>
        <taxon>Cnidaria</taxon>
        <taxon>Anthozoa</taxon>
        <taxon>Hexacorallia</taxon>
        <taxon>Scleractinia</taxon>
        <taxon>Fungiina</taxon>
        <taxon>Poritidae</taxon>
        <taxon>Porites</taxon>
    </lineage>
</organism>
<dbReference type="EMBL" id="CALNXI010000169">
    <property type="protein sequence ID" value="CAH3021103.1"/>
    <property type="molecule type" value="Genomic_DNA"/>
</dbReference>
<evidence type="ECO:0000313" key="2">
    <source>
        <dbReference type="EMBL" id="CAH3021103.1"/>
    </source>
</evidence>
<keyword evidence="3" id="KW-1185">Reference proteome</keyword>
<proteinExistence type="predicted"/>
<feature type="compositionally biased region" description="Low complexity" evidence="1">
    <location>
        <begin position="43"/>
        <end position="59"/>
    </location>
</feature>